<dbReference type="GO" id="GO:0008658">
    <property type="term" value="F:penicillin binding"/>
    <property type="evidence" value="ECO:0007669"/>
    <property type="project" value="InterPro"/>
</dbReference>
<evidence type="ECO:0000256" key="25">
    <source>
        <dbReference type="ARBA" id="ARBA00049902"/>
    </source>
</evidence>
<keyword evidence="18" id="KW-1133">Transmembrane helix</keyword>
<comment type="pathway">
    <text evidence="26">Glycan biosynthesis.</text>
</comment>
<evidence type="ECO:0000256" key="23">
    <source>
        <dbReference type="ARBA" id="ARBA00034000"/>
    </source>
</evidence>
<evidence type="ECO:0000256" key="17">
    <source>
        <dbReference type="ARBA" id="ARBA00022984"/>
    </source>
</evidence>
<dbReference type="InterPro" id="IPR001460">
    <property type="entry name" value="PCN-bd_Tpept"/>
</dbReference>
<dbReference type="InterPro" id="IPR036116">
    <property type="entry name" value="FN3_sf"/>
</dbReference>
<keyword evidence="14" id="KW-0378">Hydrolase</keyword>
<evidence type="ECO:0000256" key="24">
    <source>
        <dbReference type="ARBA" id="ARBA00044770"/>
    </source>
</evidence>
<dbReference type="Gene3D" id="1.10.3810.10">
    <property type="entry name" value="Biosynthetic peptidoglycan transglycosylase-like"/>
    <property type="match status" value="1"/>
</dbReference>
<dbReference type="InterPro" id="IPR050396">
    <property type="entry name" value="Glycosyltr_51/Transpeptidase"/>
</dbReference>
<dbReference type="SUPFAM" id="SSF49265">
    <property type="entry name" value="Fibronectin type III"/>
    <property type="match status" value="1"/>
</dbReference>
<sequence length="824" mass="89255">MAKKAKQPKPKGRHRVLKVLLVLFLVALIGVFTLGATLLMSADEWAQLDPDKIENVGQSLQIFDQNGELIARLHGGQDRIKVSIDTVPEYVQNAFIAIEDARFYQHPGVDVRRILSALWQDLKSMSFSQGASTITQQLVKLSHLTTDKTIVRKLKEAVMALQLEQRYSKKEILEMYVNFIYYGRGAYGIESAAQAYFGKSVGELTLAEGAMLAGVINGPGIYAPHLHPDNALKRRNLVLDQMAKYEFITAEQAEAAKAEELIIVESAPANTYPHGFFVEPAMTEAKELMGISDEELYSGGYRIYTSMDPELQSLAETIYENGDLFPPAAEDGTLPESAFVMMDAKSGAVKALIGGRSYTVQRGLNRATQMRRQPGSTIKPIMVYAPALTLGHTTVDFLLDAPYTVDGYTPQNFGHTFRGWVTLREALASSLNVPAVRLFEEIGVEAGKTYAESVDIPFEDADQNLSLALGGFTTGVTPVELCQAYTAFANGGLYSPATLVERIEDGEGNVLYENPKAQRRVLSEQDAFIMNTLLESVVKEGTGTRLQLTGVPLAAKTGTVDLAGGGGNKDVWVTAYNSELVGTVWMGFDNTDEAHHLSSATGGNQPARLMAAVFAAYYEGRTGPEFLPPEGVREVPLDKKALEERQQVLLATSLTPADQIIAEWFKDGDVPEESTDYWNAPLPPDDLTVQDQQGAAALRFTPPSTQMSYRIIREDEDGGAEILTELAGSGPCTYLDETVEPGRDYVYYVVGVHPELKDPSGQPLTGGESNRVTFTTEISRDDPPDQPTPSPSAGADGEGGGGASAPPESALPSPSPPPSALPIG</sequence>
<evidence type="ECO:0000256" key="9">
    <source>
        <dbReference type="ARBA" id="ARBA00022645"/>
    </source>
</evidence>
<dbReference type="GO" id="GO:0008955">
    <property type="term" value="F:peptidoglycan glycosyltransferase activity"/>
    <property type="evidence" value="ECO:0007669"/>
    <property type="project" value="UniProtKB-EC"/>
</dbReference>
<dbReference type="InterPro" id="IPR036950">
    <property type="entry name" value="PBP_transglycosylase"/>
</dbReference>
<evidence type="ECO:0000256" key="19">
    <source>
        <dbReference type="ARBA" id="ARBA00023136"/>
    </source>
</evidence>
<proteinExistence type="inferred from homology"/>
<evidence type="ECO:0000256" key="21">
    <source>
        <dbReference type="ARBA" id="ARBA00023268"/>
    </source>
</evidence>
<feature type="compositionally biased region" description="Pro residues" evidence="27">
    <location>
        <begin position="813"/>
        <end position="824"/>
    </location>
</feature>
<comment type="caution">
    <text evidence="30">The sequence shown here is derived from an EMBL/GenBank/DDBJ whole genome shotgun (WGS) entry which is preliminary data.</text>
</comment>
<keyword evidence="22" id="KW-0961">Cell wall biogenesis/degradation</keyword>
<evidence type="ECO:0000256" key="13">
    <source>
        <dbReference type="ARBA" id="ARBA00022692"/>
    </source>
</evidence>
<dbReference type="EC" id="3.4.16.4" evidence="6"/>
<dbReference type="EC" id="2.4.99.28" evidence="24"/>
<evidence type="ECO:0000256" key="8">
    <source>
        <dbReference type="ARBA" id="ARBA00022475"/>
    </source>
</evidence>
<keyword evidence="17" id="KW-0573">Peptidoglycan synthesis</keyword>
<evidence type="ECO:0000256" key="2">
    <source>
        <dbReference type="ARBA" id="ARBA00004401"/>
    </source>
</evidence>
<comment type="catalytic activity">
    <reaction evidence="23">
        <text>Preferential cleavage: (Ac)2-L-Lys-D-Ala-|-D-Ala. Also transpeptidation of peptidyl-alanyl moieties that are N-acyl substituents of D-alanine.</text>
        <dbReference type="EC" id="3.4.16.4"/>
    </reaction>
</comment>
<dbReference type="Gene3D" id="2.60.40.10">
    <property type="entry name" value="Immunoglobulins"/>
    <property type="match status" value="1"/>
</dbReference>
<dbReference type="Pfam" id="PF00912">
    <property type="entry name" value="Transgly"/>
    <property type="match status" value="1"/>
</dbReference>
<dbReference type="AlphaFoldDB" id="A0A926HNI8"/>
<evidence type="ECO:0000256" key="12">
    <source>
        <dbReference type="ARBA" id="ARBA00022679"/>
    </source>
</evidence>
<dbReference type="EMBL" id="JACRSR010000001">
    <property type="protein sequence ID" value="MBC8530659.1"/>
    <property type="molecule type" value="Genomic_DNA"/>
</dbReference>
<protein>
    <recommendedName>
        <fullName evidence="7">Penicillin-binding protein 1A</fullName>
        <ecNumber evidence="24">2.4.99.28</ecNumber>
        <ecNumber evidence="6">3.4.16.4</ecNumber>
    </recommendedName>
</protein>
<evidence type="ECO:0000256" key="14">
    <source>
        <dbReference type="ARBA" id="ARBA00022801"/>
    </source>
</evidence>
<keyword evidence="15" id="KW-0133">Cell shape</keyword>
<accession>A0A926HNI8</accession>
<keyword evidence="8" id="KW-1003">Cell membrane</keyword>
<dbReference type="InterPro" id="IPR013783">
    <property type="entry name" value="Ig-like_fold"/>
</dbReference>
<evidence type="ECO:0000259" key="29">
    <source>
        <dbReference type="Pfam" id="PF00912"/>
    </source>
</evidence>
<dbReference type="Gene3D" id="3.40.710.10">
    <property type="entry name" value="DD-peptidase/beta-lactamase superfamily"/>
    <property type="match status" value="1"/>
</dbReference>
<comment type="function">
    <text evidence="1">Cell wall formation. Synthesis of cross-linked peptidoglycan from the lipid intermediates. The enzyme has a penicillin-insensitive transglycosylase N-terminal domain (formation of linear glycan strands) and a penicillin-sensitive transpeptidase C-terminal domain (cross-linking of the peptide subunits).</text>
</comment>
<reference evidence="30" key="1">
    <citation type="submission" date="2020-08" db="EMBL/GenBank/DDBJ databases">
        <title>Genome public.</title>
        <authorList>
            <person name="Liu C."/>
            <person name="Sun Q."/>
        </authorList>
    </citation>
    <scope>NUCLEOTIDE SEQUENCE</scope>
    <source>
        <strain evidence="30">NSJ-53</strain>
    </source>
</reference>
<evidence type="ECO:0000256" key="16">
    <source>
        <dbReference type="ARBA" id="ARBA00022968"/>
    </source>
</evidence>
<comment type="pathway">
    <text evidence="3">Cell wall biogenesis; peptidoglycan biosynthesis.</text>
</comment>
<evidence type="ECO:0000256" key="11">
    <source>
        <dbReference type="ARBA" id="ARBA00022676"/>
    </source>
</evidence>
<keyword evidence="9" id="KW-0121">Carboxypeptidase</keyword>
<feature type="domain" description="Penicillin-binding protein transpeptidase" evidence="28">
    <location>
        <begin position="338"/>
        <end position="613"/>
    </location>
</feature>
<comment type="similarity">
    <text evidence="4">In the C-terminal section; belongs to the transpeptidase family.</text>
</comment>
<dbReference type="PANTHER" id="PTHR32282">
    <property type="entry name" value="BINDING PROTEIN TRANSPEPTIDASE, PUTATIVE-RELATED"/>
    <property type="match status" value="1"/>
</dbReference>
<evidence type="ECO:0000256" key="1">
    <source>
        <dbReference type="ARBA" id="ARBA00002624"/>
    </source>
</evidence>
<evidence type="ECO:0000256" key="7">
    <source>
        <dbReference type="ARBA" id="ARBA00018638"/>
    </source>
</evidence>
<evidence type="ECO:0000256" key="15">
    <source>
        <dbReference type="ARBA" id="ARBA00022960"/>
    </source>
</evidence>
<keyword evidence="12" id="KW-0808">Transferase</keyword>
<dbReference type="RefSeq" id="WP_249314631.1">
    <property type="nucleotide sequence ID" value="NZ_JACRSR010000001.1"/>
</dbReference>
<evidence type="ECO:0000256" key="27">
    <source>
        <dbReference type="SAM" id="MobiDB-lite"/>
    </source>
</evidence>
<evidence type="ECO:0000256" key="3">
    <source>
        <dbReference type="ARBA" id="ARBA00004752"/>
    </source>
</evidence>
<dbReference type="Pfam" id="PF00905">
    <property type="entry name" value="Transpeptidase"/>
    <property type="match status" value="1"/>
</dbReference>
<dbReference type="SUPFAM" id="SSF56601">
    <property type="entry name" value="beta-lactamase/transpeptidase-like"/>
    <property type="match status" value="1"/>
</dbReference>
<comment type="catalytic activity">
    <reaction evidence="25">
        <text>[GlcNAc-(1-&gt;4)-Mur2Ac(oyl-L-Ala-gamma-D-Glu-L-Lys-D-Ala-D-Ala)](n)-di-trans,octa-cis-undecaprenyl diphosphate + beta-D-GlcNAc-(1-&gt;4)-Mur2Ac(oyl-L-Ala-gamma-D-Glu-L-Lys-D-Ala-D-Ala)-di-trans,octa-cis-undecaprenyl diphosphate = [GlcNAc-(1-&gt;4)-Mur2Ac(oyl-L-Ala-gamma-D-Glu-L-Lys-D-Ala-D-Ala)](n+1)-di-trans,octa-cis-undecaprenyl diphosphate + di-trans,octa-cis-undecaprenyl diphosphate + H(+)</text>
        <dbReference type="Rhea" id="RHEA:23708"/>
        <dbReference type="Rhea" id="RHEA-COMP:9602"/>
        <dbReference type="Rhea" id="RHEA-COMP:9603"/>
        <dbReference type="ChEBI" id="CHEBI:15378"/>
        <dbReference type="ChEBI" id="CHEBI:58405"/>
        <dbReference type="ChEBI" id="CHEBI:60033"/>
        <dbReference type="ChEBI" id="CHEBI:78435"/>
        <dbReference type="EC" id="2.4.99.28"/>
    </reaction>
</comment>
<dbReference type="NCBIfam" id="TIGR02074">
    <property type="entry name" value="PBP_1a_fam"/>
    <property type="match status" value="1"/>
</dbReference>
<comment type="subcellular location">
    <subcellularLocation>
        <location evidence="2">Cell membrane</location>
        <topology evidence="2">Single-pass type II membrane protein</topology>
    </subcellularLocation>
</comment>
<dbReference type="InterPro" id="IPR023346">
    <property type="entry name" value="Lysozyme-like_dom_sf"/>
</dbReference>
<organism evidence="30 31">
    <name type="scientific">Gehongia tenuis</name>
    <dbReference type="NCBI Taxonomy" id="2763655"/>
    <lineage>
        <taxon>Bacteria</taxon>
        <taxon>Bacillati</taxon>
        <taxon>Bacillota</taxon>
        <taxon>Clostridia</taxon>
        <taxon>Christensenellales</taxon>
        <taxon>Christensenellaceae</taxon>
        <taxon>Gehongia</taxon>
    </lineage>
</organism>
<dbReference type="InterPro" id="IPR012338">
    <property type="entry name" value="Beta-lactam/transpept-like"/>
</dbReference>
<evidence type="ECO:0000256" key="22">
    <source>
        <dbReference type="ARBA" id="ARBA00023316"/>
    </source>
</evidence>
<keyword evidence="13" id="KW-0812">Transmembrane</keyword>
<evidence type="ECO:0000256" key="4">
    <source>
        <dbReference type="ARBA" id="ARBA00007090"/>
    </source>
</evidence>
<evidence type="ECO:0000313" key="30">
    <source>
        <dbReference type="EMBL" id="MBC8530659.1"/>
    </source>
</evidence>
<name>A0A926HNI8_9FIRM</name>
<comment type="similarity">
    <text evidence="5">In the N-terminal section; belongs to the glycosyltransferase 51 family.</text>
</comment>
<gene>
    <name evidence="30" type="ORF">H8696_02195</name>
</gene>
<dbReference type="FunFam" id="1.10.3810.10:FF:000001">
    <property type="entry name" value="Penicillin-binding protein 1A"/>
    <property type="match status" value="1"/>
</dbReference>
<dbReference type="GO" id="GO:0009252">
    <property type="term" value="P:peptidoglycan biosynthetic process"/>
    <property type="evidence" value="ECO:0007669"/>
    <property type="project" value="UniProtKB-KW"/>
</dbReference>
<evidence type="ECO:0000256" key="10">
    <source>
        <dbReference type="ARBA" id="ARBA00022670"/>
    </source>
</evidence>
<feature type="compositionally biased region" description="Polar residues" evidence="27">
    <location>
        <begin position="767"/>
        <end position="777"/>
    </location>
</feature>
<keyword evidence="10" id="KW-0645">Protease</keyword>
<dbReference type="GO" id="GO:0009002">
    <property type="term" value="F:serine-type D-Ala-D-Ala carboxypeptidase activity"/>
    <property type="evidence" value="ECO:0007669"/>
    <property type="project" value="UniProtKB-EC"/>
</dbReference>
<dbReference type="GO" id="GO:0006508">
    <property type="term" value="P:proteolysis"/>
    <property type="evidence" value="ECO:0007669"/>
    <property type="project" value="UniProtKB-KW"/>
</dbReference>
<evidence type="ECO:0000313" key="31">
    <source>
        <dbReference type="Proteomes" id="UP000623172"/>
    </source>
</evidence>
<keyword evidence="31" id="KW-1185">Reference proteome</keyword>
<evidence type="ECO:0000256" key="6">
    <source>
        <dbReference type="ARBA" id="ARBA00012448"/>
    </source>
</evidence>
<dbReference type="PANTHER" id="PTHR32282:SF11">
    <property type="entry name" value="PENICILLIN-BINDING PROTEIN 1B"/>
    <property type="match status" value="1"/>
</dbReference>
<evidence type="ECO:0000259" key="28">
    <source>
        <dbReference type="Pfam" id="PF00905"/>
    </source>
</evidence>
<keyword evidence="16" id="KW-0735">Signal-anchor</keyword>
<dbReference type="Proteomes" id="UP000623172">
    <property type="component" value="Unassembled WGS sequence"/>
</dbReference>
<feature type="domain" description="Glycosyl transferase family 51" evidence="29">
    <location>
        <begin position="67"/>
        <end position="242"/>
    </location>
</feature>
<dbReference type="GO" id="GO:0005886">
    <property type="term" value="C:plasma membrane"/>
    <property type="evidence" value="ECO:0007669"/>
    <property type="project" value="UniProtKB-SubCell"/>
</dbReference>
<dbReference type="GO" id="GO:0008360">
    <property type="term" value="P:regulation of cell shape"/>
    <property type="evidence" value="ECO:0007669"/>
    <property type="project" value="UniProtKB-KW"/>
</dbReference>
<evidence type="ECO:0000256" key="5">
    <source>
        <dbReference type="ARBA" id="ARBA00007739"/>
    </source>
</evidence>
<feature type="region of interest" description="Disordered" evidence="27">
    <location>
        <begin position="756"/>
        <end position="824"/>
    </location>
</feature>
<dbReference type="GO" id="GO:0071555">
    <property type="term" value="P:cell wall organization"/>
    <property type="evidence" value="ECO:0007669"/>
    <property type="project" value="UniProtKB-KW"/>
</dbReference>
<evidence type="ECO:0000256" key="26">
    <source>
        <dbReference type="ARBA" id="ARBA00060592"/>
    </source>
</evidence>
<dbReference type="GO" id="GO:0046677">
    <property type="term" value="P:response to antibiotic"/>
    <property type="evidence" value="ECO:0007669"/>
    <property type="project" value="UniProtKB-KW"/>
</dbReference>
<keyword evidence="19" id="KW-0472">Membrane</keyword>
<evidence type="ECO:0000256" key="20">
    <source>
        <dbReference type="ARBA" id="ARBA00023251"/>
    </source>
</evidence>
<evidence type="ECO:0000256" key="18">
    <source>
        <dbReference type="ARBA" id="ARBA00022989"/>
    </source>
</evidence>
<dbReference type="GO" id="GO:0030288">
    <property type="term" value="C:outer membrane-bounded periplasmic space"/>
    <property type="evidence" value="ECO:0007669"/>
    <property type="project" value="TreeGrafter"/>
</dbReference>
<keyword evidence="11" id="KW-0328">Glycosyltransferase</keyword>
<dbReference type="SUPFAM" id="SSF53955">
    <property type="entry name" value="Lysozyme-like"/>
    <property type="match status" value="1"/>
</dbReference>
<dbReference type="InterPro" id="IPR001264">
    <property type="entry name" value="Glyco_trans_51"/>
</dbReference>
<keyword evidence="20" id="KW-0046">Antibiotic resistance</keyword>
<keyword evidence="21" id="KW-0511">Multifunctional enzyme</keyword>